<dbReference type="InterPro" id="IPR045247">
    <property type="entry name" value="Oye-like"/>
</dbReference>
<sequence>MKKLVLPFTKGALQLKNHVVMAPMTRSRAISNVPNALMATYYKQRSGAGLIITEGTSPSPEGLGYPRIPGLFSEAQIDGWQAVTRGVHESGAKIFVQLMHTGRIAHIANLPEGYQPVGLSDIRATGEIYTDAAGLQEYSVPVALDAQGIVKAINDFVKAAQNAVRAGFDGVELHGANGYLLEQSLNPHINTRTDDYGGSIQNRSRLTLEIAQKIADAIGPQKVGVRISPYSTLSDMPAYEEADVHQTYAYLSGELNRLDIAYLHLSDNPLIPQKTHQAIRSAFSNTLIYCNGLTPQTAEAKLQAGSADLVAFARSFLANPDFMNRIEKKVPFNEVDYTTLYTPGAHGYTDYPVWDELTQLV</sequence>
<dbReference type="Gene3D" id="3.20.20.70">
    <property type="entry name" value="Aldolase class I"/>
    <property type="match status" value="1"/>
</dbReference>
<dbReference type="Proteomes" id="UP001597512">
    <property type="component" value="Unassembled WGS sequence"/>
</dbReference>
<dbReference type="PANTHER" id="PTHR22893:SF91">
    <property type="entry name" value="NADPH DEHYDROGENASE 2-RELATED"/>
    <property type="match status" value="1"/>
</dbReference>
<dbReference type="InterPro" id="IPR013785">
    <property type="entry name" value="Aldolase_TIM"/>
</dbReference>
<name>A0ABW6ALK1_9BACT</name>
<evidence type="ECO:0000313" key="2">
    <source>
        <dbReference type="EMBL" id="MFD2935377.1"/>
    </source>
</evidence>
<dbReference type="CDD" id="cd02933">
    <property type="entry name" value="OYE_like_FMN"/>
    <property type="match status" value="1"/>
</dbReference>
<keyword evidence="3" id="KW-1185">Reference proteome</keyword>
<feature type="domain" description="NADH:flavin oxidoreductase/NADH oxidase N-terminal" evidence="1">
    <location>
        <begin position="4"/>
        <end position="331"/>
    </location>
</feature>
<dbReference type="Pfam" id="PF00724">
    <property type="entry name" value="Oxidored_FMN"/>
    <property type="match status" value="1"/>
</dbReference>
<dbReference type="PANTHER" id="PTHR22893">
    <property type="entry name" value="NADH OXIDOREDUCTASE-RELATED"/>
    <property type="match status" value="1"/>
</dbReference>
<evidence type="ECO:0000313" key="3">
    <source>
        <dbReference type="Proteomes" id="UP001597512"/>
    </source>
</evidence>
<gene>
    <name evidence="2" type="ORF">ACFS25_16440</name>
</gene>
<dbReference type="EMBL" id="JBHUOM010000014">
    <property type="protein sequence ID" value="MFD2935377.1"/>
    <property type="molecule type" value="Genomic_DNA"/>
</dbReference>
<organism evidence="2 3">
    <name type="scientific">Spirosoma flavum</name>
    <dbReference type="NCBI Taxonomy" id="2048557"/>
    <lineage>
        <taxon>Bacteria</taxon>
        <taxon>Pseudomonadati</taxon>
        <taxon>Bacteroidota</taxon>
        <taxon>Cytophagia</taxon>
        <taxon>Cytophagales</taxon>
        <taxon>Cytophagaceae</taxon>
        <taxon>Spirosoma</taxon>
    </lineage>
</organism>
<proteinExistence type="predicted"/>
<dbReference type="SUPFAM" id="SSF51395">
    <property type="entry name" value="FMN-linked oxidoreductases"/>
    <property type="match status" value="1"/>
</dbReference>
<dbReference type="RefSeq" id="WP_381503199.1">
    <property type="nucleotide sequence ID" value="NZ_JBHUOM010000014.1"/>
</dbReference>
<comment type="caution">
    <text evidence="2">The sequence shown here is derived from an EMBL/GenBank/DDBJ whole genome shotgun (WGS) entry which is preliminary data.</text>
</comment>
<dbReference type="InterPro" id="IPR001155">
    <property type="entry name" value="OxRdtase_FMN_N"/>
</dbReference>
<protein>
    <submittedName>
        <fullName evidence="2">Alkene reductase</fullName>
    </submittedName>
</protein>
<evidence type="ECO:0000259" key="1">
    <source>
        <dbReference type="Pfam" id="PF00724"/>
    </source>
</evidence>
<accession>A0ABW6ALK1</accession>
<reference evidence="3" key="1">
    <citation type="journal article" date="2019" name="Int. J. Syst. Evol. Microbiol.">
        <title>The Global Catalogue of Microorganisms (GCM) 10K type strain sequencing project: providing services to taxonomists for standard genome sequencing and annotation.</title>
        <authorList>
            <consortium name="The Broad Institute Genomics Platform"/>
            <consortium name="The Broad Institute Genome Sequencing Center for Infectious Disease"/>
            <person name="Wu L."/>
            <person name="Ma J."/>
        </authorList>
    </citation>
    <scope>NUCLEOTIDE SEQUENCE [LARGE SCALE GENOMIC DNA]</scope>
    <source>
        <strain evidence="3">KCTC 52490</strain>
    </source>
</reference>